<name>A0A6C0KCP1_9ZZZZ</name>
<evidence type="ECO:0008006" key="2">
    <source>
        <dbReference type="Google" id="ProtNLM"/>
    </source>
</evidence>
<evidence type="ECO:0000313" key="1">
    <source>
        <dbReference type="EMBL" id="QHU15782.1"/>
    </source>
</evidence>
<proteinExistence type="predicted"/>
<sequence>MNAIDSKFMILTKPKKYSKHKNNLQNIDDDSLRNIAGFLDNRTIINLLVVSRHVHTSFLDKKDSYNEYNCCAQKPFFSYRYKNLFTSISIYSSDDLIKCIRRYIDHKQSIQKTTLYLTKDQNLLWPFTSKEMVYR</sequence>
<dbReference type="EMBL" id="MN740868">
    <property type="protein sequence ID" value="QHU15782.1"/>
    <property type="molecule type" value="Genomic_DNA"/>
</dbReference>
<accession>A0A6C0KCP1</accession>
<dbReference type="AlphaFoldDB" id="A0A6C0KCP1"/>
<reference evidence="1" key="1">
    <citation type="journal article" date="2020" name="Nature">
        <title>Giant virus diversity and host interactions through global metagenomics.</title>
        <authorList>
            <person name="Schulz F."/>
            <person name="Roux S."/>
            <person name="Paez-Espino D."/>
            <person name="Jungbluth S."/>
            <person name="Walsh D.A."/>
            <person name="Denef V.J."/>
            <person name="McMahon K.D."/>
            <person name="Konstantinidis K.T."/>
            <person name="Eloe-Fadrosh E.A."/>
            <person name="Kyrpides N.C."/>
            <person name="Woyke T."/>
        </authorList>
    </citation>
    <scope>NUCLEOTIDE SEQUENCE</scope>
    <source>
        <strain evidence="1">GVMAG-S-3300010158-109</strain>
    </source>
</reference>
<organism evidence="1">
    <name type="scientific">viral metagenome</name>
    <dbReference type="NCBI Taxonomy" id="1070528"/>
    <lineage>
        <taxon>unclassified sequences</taxon>
        <taxon>metagenomes</taxon>
        <taxon>organismal metagenomes</taxon>
    </lineage>
</organism>
<protein>
    <recommendedName>
        <fullName evidence="2">F-box domain-containing protein</fullName>
    </recommendedName>
</protein>